<reference evidence="2" key="2">
    <citation type="submission" date="2021-03" db="UniProtKB">
        <authorList>
            <consortium name="EnsemblPlants"/>
        </authorList>
    </citation>
    <scope>IDENTIFICATION</scope>
</reference>
<dbReference type="EMBL" id="UZAU01000706">
    <property type="status" value="NOT_ANNOTATED_CDS"/>
    <property type="molecule type" value="Genomic_DNA"/>
</dbReference>
<accession>A0A803Q8A6</accession>
<evidence type="ECO:0000256" key="1">
    <source>
        <dbReference type="SAM" id="MobiDB-lite"/>
    </source>
</evidence>
<dbReference type="Proteomes" id="UP000596661">
    <property type="component" value="Chromosome 8"/>
</dbReference>
<dbReference type="EnsemblPlants" id="evm.model.08.1315">
    <property type="protein sequence ID" value="cds.evm.model.08.1315"/>
    <property type="gene ID" value="evm.TU.08.1315"/>
</dbReference>
<feature type="compositionally biased region" description="Polar residues" evidence="1">
    <location>
        <begin position="168"/>
        <end position="177"/>
    </location>
</feature>
<feature type="compositionally biased region" description="Low complexity" evidence="1">
    <location>
        <begin position="178"/>
        <end position="199"/>
    </location>
</feature>
<feature type="region of interest" description="Disordered" evidence="1">
    <location>
        <begin position="1"/>
        <end position="26"/>
    </location>
</feature>
<reference evidence="2" key="1">
    <citation type="submission" date="2018-11" db="EMBL/GenBank/DDBJ databases">
        <authorList>
            <person name="Grassa J C."/>
        </authorList>
    </citation>
    <scope>NUCLEOTIDE SEQUENCE [LARGE SCALE GENOMIC DNA]</scope>
</reference>
<dbReference type="AlphaFoldDB" id="A0A803Q8A6"/>
<organism evidence="2 3">
    <name type="scientific">Cannabis sativa</name>
    <name type="common">Hemp</name>
    <name type="synonym">Marijuana</name>
    <dbReference type="NCBI Taxonomy" id="3483"/>
    <lineage>
        <taxon>Eukaryota</taxon>
        <taxon>Viridiplantae</taxon>
        <taxon>Streptophyta</taxon>
        <taxon>Embryophyta</taxon>
        <taxon>Tracheophyta</taxon>
        <taxon>Spermatophyta</taxon>
        <taxon>Magnoliopsida</taxon>
        <taxon>eudicotyledons</taxon>
        <taxon>Gunneridae</taxon>
        <taxon>Pentapetalae</taxon>
        <taxon>rosids</taxon>
        <taxon>fabids</taxon>
        <taxon>Rosales</taxon>
        <taxon>Cannabaceae</taxon>
        <taxon>Cannabis</taxon>
    </lineage>
</organism>
<dbReference type="Gramene" id="evm.model.08.1315">
    <property type="protein sequence ID" value="cds.evm.model.08.1315"/>
    <property type="gene ID" value="evm.TU.08.1315"/>
</dbReference>
<feature type="region of interest" description="Disordered" evidence="1">
    <location>
        <begin position="168"/>
        <end position="201"/>
    </location>
</feature>
<evidence type="ECO:0000313" key="2">
    <source>
        <dbReference type="EnsemblPlants" id="cds.evm.model.08.1315"/>
    </source>
</evidence>
<protein>
    <submittedName>
        <fullName evidence="2">Uncharacterized protein</fullName>
    </submittedName>
</protein>
<sequence length="248" mass="27047">MQADYSCPKELKDPIPSTYAGQGDDHSMEVDPHFGVLLEMPPPNIAPGQQFPGLRETQGVQALRPHMRQRTYRGINLAYLIMVGHFNRPCLYTRGNSGRASELATASQKVLAQGRAYGSSSNYQTLLALNMYPLFIQPLFQLHIFFTINVHIGTHHVVPTAVVTESQTSSTPQVVVPNSTSAQESSSSNASTTSLKSSELPQYSDSRNSILLVNAAATSYVASSTSPTPVVAMDSYHDNKASIWYLQA</sequence>
<evidence type="ECO:0000313" key="3">
    <source>
        <dbReference type="Proteomes" id="UP000596661"/>
    </source>
</evidence>
<proteinExistence type="predicted"/>
<name>A0A803Q8A6_CANSA</name>
<keyword evidence="3" id="KW-1185">Reference proteome</keyword>